<feature type="compositionally biased region" description="Low complexity" evidence="1">
    <location>
        <begin position="785"/>
        <end position="802"/>
    </location>
</feature>
<dbReference type="EMBL" id="DS985241">
    <property type="protein sequence ID" value="EDV28414.1"/>
    <property type="molecule type" value="Genomic_DNA"/>
</dbReference>
<feature type="compositionally biased region" description="Basic and acidic residues" evidence="1">
    <location>
        <begin position="1160"/>
        <end position="1197"/>
    </location>
</feature>
<feature type="compositionally biased region" description="Polar residues" evidence="1">
    <location>
        <begin position="219"/>
        <end position="239"/>
    </location>
</feature>
<feature type="compositionally biased region" description="Polar residues" evidence="1">
    <location>
        <begin position="717"/>
        <end position="748"/>
    </location>
</feature>
<feature type="region of interest" description="Disordered" evidence="1">
    <location>
        <begin position="30"/>
        <end position="114"/>
    </location>
</feature>
<dbReference type="RefSeq" id="XP_002107616.1">
    <property type="nucleotide sequence ID" value="XM_002107580.1"/>
</dbReference>
<protein>
    <submittedName>
        <fullName evidence="2">Uncharacterized protein</fullName>
    </submittedName>
</protein>
<feature type="compositionally biased region" description="Polar residues" evidence="1">
    <location>
        <begin position="433"/>
        <end position="443"/>
    </location>
</feature>
<feature type="region of interest" description="Disordered" evidence="1">
    <location>
        <begin position="666"/>
        <end position="703"/>
    </location>
</feature>
<feature type="region of interest" description="Disordered" evidence="1">
    <location>
        <begin position="1004"/>
        <end position="1028"/>
    </location>
</feature>
<feature type="compositionally biased region" description="Low complexity" evidence="1">
    <location>
        <begin position="204"/>
        <end position="218"/>
    </location>
</feature>
<proteinExistence type="predicted"/>
<feature type="compositionally biased region" description="Low complexity" evidence="1">
    <location>
        <begin position="648"/>
        <end position="659"/>
    </location>
</feature>
<gene>
    <name evidence="2" type="ORF">TRIADDRAFT_51308</name>
</gene>
<keyword evidence="3" id="KW-1185">Reference proteome</keyword>
<feature type="region of interest" description="Disordered" evidence="1">
    <location>
        <begin position="785"/>
        <end position="809"/>
    </location>
</feature>
<feature type="compositionally biased region" description="Basic and acidic residues" evidence="1">
    <location>
        <begin position="192"/>
        <end position="201"/>
    </location>
</feature>
<organism evidence="2 3">
    <name type="scientific">Trichoplax adhaerens</name>
    <name type="common">Trichoplax reptans</name>
    <dbReference type="NCBI Taxonomy" id="10228"/>
    <lineage>
        <taxon>Eukaryota</taxon>
        <taxon>Metazoa</taxon>
        <taxon>Placozoa</taxon>
        <taxon>Uniplacotomia</taxon>
        <taxon>Trichoplacea</taxon>
        <taxon>Trichoplacidae</taxon>
        <taxon>Trichoplax</taxon>
    </lineage>
</organism>
<feature type="compositionally biased region" description="Basic and acidic residues" evidence="1">
    <location>
        <begin position="1299"/>
        <end position="1310"/>
    </location>
</feature>
<feature type="region of interest" description="Disordered" evidence="1">
    <location>
        <begin position="183"/>
        <end position="289"/>
    </location>
</feature>
<feature type="region of interest" description="Disordered" evidence="1">
    <location>
        <begin position="717"/>
        <end position="753"/>
    </location>
</feature>
<feature type="region of interest" description="Disordered" evidence="1">
    <location>
        <begin position="915"/>
        <end position="937"/>
    </location>
</feature>
<feature type="region of interest" description="Disordered" evidence="1">
    <location>
        <begin position="608"/>
        <end position="628"/>
    </location>
</feature>
<feature type="region of interest" description="Disordered" evidence="1">
    <location>
        <begin position="422"/>
        <end position="443"/>
    </location>
</feature>
<feature type="region of interest" description="Disordered" evidence="1">
    <location>
        <begin position="827"/>
        <end position="903"/>
    </location>
</feature>
<feature type="region of interest" description="Disordered" evidence="1">
    <location>
        <begin position="1040"/>
        <end position="1099"/>
    </location>
</feature>
<name>B3RIG2_TRIAD</name>
<feature type="region of interest" description="Disordered" evidence="1">
    <location>
        <begin position="460"/>
        <end position="511"/>
    </location>
</feature>
<feature type="compositionally biased region" description="Polar residues" evidence="1">
    <location>
        <begin position="1072"/>
        <end position="1090"/>
    </location>
</feature>
<dbReference type="KEGG" id="tad:TRIADDRAFT_51308"/>
<feature type="compositionally biased region" description="Polar residues" evidence="1">
    <location>
        <begin position="471"/>
        <end position="486"/>
    </location>
</feature>
<sequence>MYFVENGKFDKIVQKAIKNQLIRQNRSFDWGRSEKNERPQQLKWSKSVDSPTPNEGDEIDNSADQDNSSTHNYRKFDRNSSIPNRDSPRSNKKITRNKNGLEYNVPNRPPIVTIKESDGDQAVPIGLPGKKDRLHRAITSVLSNNSDDITFDDMEVAQIVTRGLSDHLDFDINDDIEAHIKTAPVKTNSEQETQHNSDGQRAKASNSSFDAVSTSTSSKGSQENNTNDRQGSTINSRPSTILDRPTRKLSHAITIDQETFKHGDQSRNDINQNGTTGTSETTQDSLRRVSIPVVVQPPTPKATHRPLAASGKKIKALQEVIASNDKVEISKTESAEKNLRSTSAFHDLRNATKSDPTKLSIEQIKKKYGKSIEKTRRVSFDVSVLRKKQHLDQTDTLRLPKRNGSGHDWKDLKINLSNSLGSGATNTTNATNPSRLSSSTGLTISAASSTKDNWLTVDRDSLKKRRKEGSSTDVTVSNNSKSLGSKKTSDHLGVNNSVTKRRSSYALDGRSKSSNELKNITINLGSDKKSSSTLQIDMKQVYKSLKRRNSSNRNIKASIESTSVSSADELKQRVFGNLISKATTTTAASTANTTTTIVSPTSATASAIASATQASNRASEHRRRTEDITRRFNEIKNANRDSKLMTKAASNNANPNLNTSNEVVKATNEQADSDSKVNSTHKHSRVVRQASYQNGQEVKKLPLTRTDGYSSITVLTQSVDSSSQRQEIVTSGATKVDSSANTNNNAKHATSHKDSLANELIHSNGNGNHVNDKMNNIIGDHLQSAKSANSHNSNHATADSSNINVSNDKPNSTTIKIAYSDQSSFHHTDNAIPAVNDSKANQNTPNNLSHSHQNEDQSSSNDNQNNQKLGSVSNNTNSNSTINNNNSTLTNNKTTSIPKIGRSRKLPSIDLAVKNVSPSRPTSSTTSISSVASDGMALPTSPIESPVSPVFVTPPSTPFEIKESSNFTSPLAMMDNFEISEVAAESRIQSPPSIMIESHTGASSVFTTAPSSPVQSPGETSAPSPPNVLIEQNKLSESESLGNNEYPKLPAPPPPTPAQELSSAPVSDQEIQKPTSPVTDQESQKPTSPVTDLEEAKTTGKISKYEVADFFSQFTSQSSFQLRSKRANSLSLATGREESPNDDVKAPENQRRRMTTSDPRYIERFRNLNRDSSIENNQERIDAKSTSSDDHEEKGSEPKQTLPRIIITAPDSGDRKKRHNRAMNPYHRRNQKAKSKRSKERRERIRQNREDKQSSLSPTSSEDENNPAKQKDVTNSVSAVNAHFLSVDDSDWVSGCLGKDSESSCDEHDEKKKKKKGRKHKKSKSNKESKKKTKKSNHKHEDSIPPMDKNEEDDIIIQEELVKIENNSVAPAEHPDVFFDFQLSSSVIKLLKLLVKEEDITGNTKVFNLIETNLADEEGFYPLLVTLQNQYQEIIQDQNHNLSLDKYDTIKEQLDLISNIREATDNYIATDGISNEIVQFQKAKKIQAELQELLNSCRYYFHDKCQNIITEVIGHSQLPAEYCTLL</sequence>
<feature type="compositionally biased region" description="Polar residues" evidence="1">
    <location>
        <begin position="268"/>
        <end position="284"/>
    </location>
</feature>
<feature type="compositionally biased region" description="Basic residues" evidence="1">
    <location>
        <begin position="1215"/>
        <end position="1239"/>
    </location>
</feature>
<feature type="compositionally biased region" description="Polar residues" evidence="1">
    <location>
        <begin position="838"/>
        <end position="848"/>
    </location>
</feature>
<feature type="compositionally biased region" description="Basic and acidic residues" evidence="1">
    <location>
        <begin position="1135"/>
        <end position="1151"/>
    </location>
</feature>
<feature type="compositionally biased region" description="Basic and acidic residues" evidence="1">
    <location>
        <begin position="1240"/>
        <end position="1253"/>
    </location>
</feature>
<feature type="compositionally biased region" description="Basic and acidic residues" evidence="1">
    <location>
        <begin position="258"/>
        <end position="267"/>
    </location>
</feature>
<feature type="region of interest" description="Disordered" evidence="1">
    <location>
        <begin position="1299"/>
        <end position="1351"/>
    </location>
</feature>
<dbReference type="Proteomes" id="UP000009022">
    <property type="component" value="Unassembled WGS sequence"/>
</dbReference>
<dbReference type="CTD" id="6748831"/>
<feature type="compositionally biased region" description="Polar residues" evidence="1">
    <location>
        <begin position="42"/>
        <end position="53"/>
    </location>
</feature>
<feature type="compositionally biased region" description="Low complexity" evidence="1">
    <location>
        <begin position="856"/>
        <end position="896"/>
    </location>
</feature>
<dbReference type="OMA" id="SIMIESH"/>
<reference evidence="2 3" key="1">
    <citation type="journal article" date="2008" name="Nature">
        <title>The Trichoplax genome and the nature of placozoans.</title>
        <authorList>
            <person name="Srivastava M."/>
            <person name="Begovic E."/>
            <person name="Chapman J."/>
            <person name="Putnam N.H."/>
            <person name="Hellsten U."/>
            <person name="Kawashima T."/>
            <person name="Kuo A."/>
            <person name="Mitros T."/>
            <person name="Salamov A."/>
            <person name="Carpenter M.L."/>
            <person name="Signorovitch A.Y."/>
            <person name="Moreno M.A."/>
            <person name="Kamm K."/>
            <person name="Grimwood J."/>
            <person name="Schmutz J."/>
            <person name="Shapiro H."/>
            <person name="Grigoriev I.V."/>
            <person name="Buss L.W."/>
            <person name="Schierwater B."/>
            <person name="Dellaporta S.L."/>
            <person name="Rokhsar D.S."/>
        </authorList>
    </citation>
    <scope>NUCLEOTIDE SEQUENCE [LARGE SCALE GENOMIC DNA]</scope>
    <source>
        <strain evidence="2 3">Grell-BS-1999</strain>
    </source>
</reference>
<feature type="compositionally biased region" description="Basic residues" evidence="1">
    <location>
        <begin position="1311"/>
        <end position="1338"/>
    </location>
</feature>
<feature type="compositionally biased region" description="Polar residues" evidence="1">
    <location>
        <begin position="1004"/>
        <end position="1022"/>
    </location>
</feature>
<dbReference type="GeneID" id="6748831"/>
<dbReference type="InParanoid" id="B3RIG2"/>
<feature type="region of interest" description="Disordered" evidence="1">
    <location>
        <begin position="640"/>
        <end position="659"/>
    </location>
</feature>
<dbReference type="HOGENOM" id="CLU_247504_0_0_1"/>
<evidence type="ECO:0000313" key="3">
    <source>
        <dbReference type="Proteomes" id="UP000009022"/>
    </source>
</evidence>
<feature type="compositionally biased region" description="Basic and acidic residues" evidence="1">
    <location>
        <begin position="30"/>
        <end position="40"/>
    </location>
</feature>
<evidence type="ECO:0000256" key="1">
    <source>
        <dbReference type="SAM" id="MobiDB-lite"/>
    </source>
</evidence>
<feature type="region of interest" description="Disordered" evidence="1">
    <location>
        <begin position="1116"/>
        <end position="1274"/>
    </location>
</feature>
<accession>B3RIG2</accession>
<feature type="compositionally biased region" description="Low complexity" evidence="1">
    <location>
        <begin position="917"/>
        <end position="930"/>
    </location>
</feature>
<evidence type="ECO:0000313" key="2">
    <source>
        <dbReference type="EMBL" id="EDV28414.1"/>
    </source>
</evidence>